<accession>A0ABV5AZI2</accession>
<evidence type="ECO:0008006" key="3">
    <source>
        <dbReference type="Google" id="ProtNLM"/>
    </source>
</evidence>
<proteinExistence type="predicted"/>
<dbReference type="EMBL" id="JBHHMI010000030">
    <property type="protein sequence ID" value="MFB5269395.1"/>
    <property type="molecule type" value="Genomic_DNA"/>
</dbReference>
<reference evidence="1 2" key="1">
    <citation type="submission" date="2024-09" db="EMBL/GenBank/DDBJ databases">
        <title>Paenibacillus zeirhizospherea sp. nov., isolated from surface of the maize (Zea mays) roots in a horticulture field, Hungary.</title>
        <authorList>
            <person name="Marton D."/>
            <person name="Farkas M."/>
            <person name="Bedics A."/>
            <person name="Toth E."/>
            <person name="Tancsics A."/>
            <person name="Boka K."/>
            <person name="Maroti G."/>
            <person name="Kriszt B."/>
            <person name="Cserhati M."/>
        </authorList>
    </citation>
    <scope>NUCLEOTIDE SEQUENCE [LARGE SCALE GENOMIC DNA]</scope>
    <source>
        <strain evidence="1 2">KCTC 33519</strain>
    </source>
</reference>
<keyword evidence="2" id="KW-1185">Reference proteome</keyword>
<comment type="caution">
    <text evidence="1">The sequence shown here is derived from an EMBL/GenBank/DDBJ whole genome shotgun (WGS) entry which is preliminary data.</text>
</comment>
<sequence>MTEIDLRNYRDLDGLVKLLRMAYSLGNWPELIDIADHLHVTARGMYEQPIHTERPLVYYYGFSLLMKGIAFRKLKNYAEERRCIRQYSDLGWFQNLDDNGIKEIQRLNFLAKANSFGLDLLEGKVEALPKYVQFLIDHPQEMAPGLVNILEATLLHDFDLNDEVDALIEEFNPDTMEADPLIFSRYTRFMYLLIIYRLKNKDYRKGLSCTLHALDKYIRLKDMSGFKRCIALFEMFRGYASPGQIKEYQSMLSCIVQSELMEDDMAFDGKQIVPSWEGVVEKSRYSEDVISVQTQTI</sequence>
<gene>
    <name evidence="1" type="ORF">ACE41H_21800</name>
</gene>
<name>A0ABV5AZI2_9BACL</name>
<dbReference type="Proteomes" id="UP001580346">
    <property type="component" value="Unassembled WGS sequence"/>
</dbReference>
<evidence type="ECO:0000313" key="2">
    <source>
        <dbReference type="Proteomes" id="UP001580346"/>
    </source>
</evidence>
<organism evidence="1 2">
    <name type="scientific">Paenibacillus enshidis</name>
    <dbReference type="NCBI Taxonomy" id="1458439"/>
    <lineage>
        <taxon>Bacteria</taxon>
        <taxon>Bacillati</taxon>
        <taxon>Bacillota</taxon>
        <taxon>Bacilli</taxon>
        <taxon>Bacillales</taxon>
        <taxon>Paenibacillaceae</taxon>
        <taxon>Paenibacillus</taxon>
    </lineage>
</organism>
<evidence type="ECO:0000313" key="1">
    <source>
        <dbReference type="EMBL" id="MFB5269395.1"/>
    </source>
</evidence>
<dbReference type="RefSeq" id="WP_375357665.1">
    <property type="nucleotide sequence ID" value="NZ_JBHHMI010000030.1"/>
</dbReference>
<protein>
    <recommendedName>
        <fullName evidence="3">DNA-binding protein</fullName>
    </recommendedName>
</protein>